<name>U1WLU2_ANEAE</name>
<dbReference type="AlphaFoldDB" id="U1WLU2"/>
<sequence>MTFNSSIIVRCCKSTSRLTKEGDRCALRSGRRKANVSFSDRSRPPPFLLFLPLTTKMCQFIQSDVYK</sequence>
<dbReference type="EMBL" id="AWSJ01000147">
    <property type="protein sequence ID" value="ERI09569.1"/>
    <property type="molecule type" value="Genomic_DNA"/>
</dbReference>
<proteinExistence type="predicted"/>
<accession>U1WLU2</accession>
<protein>
    <submittedName>
        <fullName evidence="1">Uncharacterized protein</fullName>
    </submittedName>
</protein>
<gene>
    <name evidence="1" type="ORF">HMPREF0083_02410</name>
</gene>
<keyword evidence="2" id="KW-1185">Reference proteome</keyword>
<dbReference type="HOGENOM" id="CLU_2803071_0_0_9"/>
<evidence type="ECO:0000313" key="2">
    <source>
        <dbReference type="Proteomes" id="UP000016511"/>
    </source>
</evidence>
<reference evidence="1 2" key="1">
    <citation type="submission" date="2013-08" db="EMBL/GenBank/DDBJ databases">
        <authorList>
            <person name="Weinstock G."/>
            <person name="Sodergren E."/>
            <person name="Wylie T."/>
            <person name="Fulton L."/>
            <person name="Fulton R."/>
            <person name="Fronick C."/>
            <person name="O'Laughlin M."/>
            <person name="Godfrey J."/>
            <person name="Miner T."/>
            <person name="Herter B."/>
            <person name="Appelbaum E."/>
            <person name="Cordes M."/>
            <person name="Lek S."/>
            <person name="Wollam A."/>
            <person name="Pepin K.H."/>
            <person name="Palsikar V.B."/>
            <person name="Mitreva M."/>
            <person name="Wilson R.K."/>
        </authorList>
    </citation>
    <scope>NUCLEOTIDE SEQUENCE [LARGE SCALE GENOMIC DNA]</scope>
    <source>
        <strain evidence="1 2">ATCC 12856</strain>
    </source>
</reference>
<dbReference type="Proteomes" id="UP000016511">
    <property type="component" value="Unassembled WGS sequence"/>
</dbReference>
<comment type="caution">
    <text evidence="1">The sequence shown here is derived from an EMBL/GenBank/DDBJ whole genome shotgun (WGS) entry which is preliminary data.</text>
</comment>
<organism evidence="1 2">
    <name type="scientific">Aneurinibacillus aneurinilyticus ATCC 12856</name>
    <dbReference type="NCBI Taxonomy" id="649747"/>
    <lineage>
        <taxon>Bacteria</taxon>
        <taxon>Bacillati</taxon>
        <taxon>Bacillota</taxon>
        <taxon>Bacilli</taxon>
        <taxon>Bacillales</taxon>
        <taxon>Paenibacillaceae</taxon>
        <taxon>Aneurinibacillus group</taxon>
        <taxon>Aneurinibacillus</taxon>
    </lineage>
</organism>
<evidence type="ECO:0000313" key="1">
    <source>
        <dbReference type="EMBL" id="ERI09569.1"/>
    </source>
</evidence>